<evidence type="ECO:0000256" key="1">
    <source>
        <dbReference type="SAM" id="MobiDB-lite"/>
    </source>
</evidence>
<dbReference type="AlphaFoldDB" id="A0A8S4R900"/>
<evidence type="ECO:0000313" key="2">
    <source>
        <dbReference type="EMBL" id="CAH2232799.1"/>
    </source>
</evidence>
<comment type="caution">
    <text evidence="2">The sequence shown here is derived from an EMBL/GenBank/DDBJ whole genome shotgun (WGS) entry which is preliminary data.</text>
</comment>
<feature type="region of interest" description="Disordered" evidence="1">
    <location>
        <begin position="33"/>
        <end position="57"/>
    </location>
</feature>
<reference evidence="2" key="1">
    <citation type="submission" date="2022-03" db="EMBL/GenBank/DDBJ databases">
        <authorList>
            <person name="Lindestad O."/>
        </authorList>
    </citation>
    <scope>NUCLEOTIDE SEQUENCE</scope>
</reference>
<gene>
    <name evidence="2" type="primary">jg16583</name>
    <name evidence="2" type="ORF">PAEG_LOCUS10997</name>
</gene>
<sequence length="162" mass="18015">MQRYYIKKNKLLPAANNVETFRPTHRATIRDNCPGASIRSSSRSRYSRADQHAPAHPPTIVVTPMPRRSVFRDAAAVAGGVTVGTTMGHLAGEAVSSMFTGRRREEVQRSLPENYELGTEPSGPCAYEIAQFLQCATNHESLQECEAFNEALRACKRRNRLP</sequence>
<name>A0A8S4R900_9NEOP</name>
<evidence type="ECO:0000313" key="3">
    <source>
        <dbReference type="Proteomes" id="UP000838756"/>
    </source>
</evidence>
<accession>A0A8S4R900</accession>
<dbReference type="PANTHER" id="PTHR13523">
    <property type="entry name" value="COILED-COIL-HELIX-COILED-COIL-HELIX DOMAIN CONTAINING 2/NUR77"/>
    <property type="match status" value="1"/>
</dbReference>
<dbReference type="InterPro" id="IPR055304">
    <property type="entry name" value="CHCHD2/10-like"/>
</dbReference>
<dbReference type="GO" id="GO:0007005">
    <property type="term" value="P:mitochondrion organization"/>
    <property type="evidence" value="ECO:0007669"/>
    <property type="project" value="InterPro"/>
</dbReference>
<dbReference type="EMBL" id="CAKXAJ010024920">
    <property type="protein sequence ID" value="CAH2232799.1"/>
    <property type="molecule type" value="Genomic_DNA"/>
</dbReference>
<dbReference type="GO" id="GO:0005634">
    <property type="term" value="C:nucleus"/>
    <property type="evidence" value="ECO:0007669"/>
    <property type="project" value="TreeGrafter"/>
</dbReference>
<keyword evidence="3" id="KW-1185">Reference proteome</keyword>
<protein>
    <submittedName>
        <fullName evidence="2">Jg16583 protein</fullName>
    </submittedName>
</protein>
<dbReference type="GO" id="GO:0005739">
    <property type="term" value="C:mitochondrion"/>
    <property type="evidence" value="ECO:0007669"/>
    <property type="project" value="TreeGrafter"/>
</dbReference>
<dbReference type="OrthoDB" id="1106148at2759"/>
<dbReference type="Proteomes" id="UP000838756">
    <property type="component" value="Unassembled WGS sequence"/>
</dbReference>
<dbReference type="PROSITE" id="PS51808">
    <property type="entry name" value="CHCH"/>
    <property type="match status" value="1"/>
</dbReference>
<organism evidence="2 3">
    <name type="scientific">Pararge aegeria aegeria</name>
    <dbReference type="NCBI Taxonomy" id="348720"/>
    <lineage>
        <taxon>Eukaryota</taxon>
        <taxon>Metazoa</taxon>
        <taxon>Ecdysozoa</taxon>
        <taxon>Arthropoda</taxon>
        <taxon>Hexapoda</taxon>
        <taxon>Insecta</taxon>
        <taxon>Pterygota</taxon>
        <taxon>Neoptera</taxon>
        <taxon>Endopterygota</taxon>
        <taxon>Lepidoptera</taxon>
        <taxon>Glossata</taxon>
        <taxon>Ditrysia</taxon>
        <taxon>Papilionoidea</taxon>
        <taxon>Nymphalidae</taxon>
        <taxon>Satyrinae</taxon>
        <taxon>Satyrini</taxon>
        <taxon>Parargina</taxon>
        <taxon>Pararge</taxon>
    </lineage>
</organism>
<proteinExistence type="predicted"/>
<dbReference type="PANTHER" id="PTHR13523:SF2">
    <property type="entry name" value="COILED-COIL-HELIX-COILED-COIL-HELIX DOMAIN CONTAINING 2, ISOFORM A-RELATED"/>
    <property type="match status" value="1"/>
</dbReference>